<evidence type="ECO:0008006" key="3">
    <source>
        <dbReference type="Google" id="ProtNLM"/>
    </source>
</evidence>
<feature type="region of interest" description="Disordered" evidence="1">
    <location>
        <begin position="139"/>
        <end position="164"/>
    </location>
</feature>
<accession>A0A699KTY8</accession>
<sequence length="201" mass="22173">MLPYFHHHYLPSPITTSPTDTRAPLGYRAAGIKMRALLPSTSRRTDIPEADMPPRKTACLTTPAPEIEVKENSAAGTARQPGPTEFDPRRYRVEKADFITADSVDYSTWTYRDTRARDLEPQEGPAKAGSSCVAAALAVGDADRSRNGDNSNDSGTSGRRQMTTPRECTYTDFLKCQPMSFQGIEGVVGLTRWLEKMESVL</sequence>
<evidence type="ECO:0000256" key="1">
    <source>
        <dbReference type="SAM" id="MobiDB-lite"/>
    </source>
</evidence>
<reference evidence="2" key="1">
    <citation type="journal article" date="2019" name="Sci. Rep.">
        <title>Draft genome of Tanacetum cinerariifolium, the natural source of mosquito coil.</title>
        <authorList>
            <person name="Yamashiro T."/>
            <person name="Shiraishi A."/>
            <person name="Satake H."/>
            <person name="Nakayama K."/>
        </authorList>
    </citation>
    <scope>NUCLEOTIDE SEQUENCE</scope>
</reference>
<proteinExistence type="predicted"/>
<gene>
    <name evidence="2" type="ORF">Tci_677688</name>
</gene>
<evidence type="ECO:0000313" key="2">
    <source>
        <dbReference type="EMBL" id="GFB05717.1"/>
    </source>
</evidence>
<dbReference type="AlphaFoldDB" id="A0A699KTY8"/>
<organism evidence="2">
    <name type="scientific">Tanacetum cinerariifolium</name>
    <name type="common">Dalmatian daisy</name>
    <name type="synonym">Chrysanthemum cinerariifolium</name>
    <dbReference type="NCBI Taxonomy" id="118510"/>
    <lineage>
        <taxon>Eukaryota</taxon>
        <taxon>Viridiplantae</taxon>
        <taxon>Streptophyta</taxon>
        <taxon>Embryophyta</taxon>
        <taxon>Tracheophyta</taxon>
        <taxon>Spermatophyta</taxon>
        <taxon>Magnoliopsida</taxon>
        <taxon>eudicotyledons</taxon>
        <taxon>Gunneridae</taxon>
        <taxon>Pentapetalae</taxon>
        <taxon>asterids</taxon>
        <taxon>campanulids</taxon>
        <taxon>Asterales</taxon>
        <taxon>Asteraceae</taxon>
        <taxon>Asteroideae</taxon>
        <taxon>Anthemideae</taxon>
        <taxon>Anthemidinae</taxon>
        <taxon>Tanacetum</taxon>
    </lineage>
</organism>
<name>A0A699KTY8_TANCI</name>
<comment type="caution">
    <text evidence="2">The sequence shown here is derived from an EMBL/GenBank/DDBJ whole genome shotgun (WGS) entry which is preliminary data.</text>
</comment>
<protein>
    <recommendedName>
        <fullName evidence="3">Reverse transcriptase domain-containing protein</fullName>
    </recommendedName>
</protein>
<dbReference type="EMBL" id="BKCJ010542737">
    <property type="protein sequence ID" value="GFB05717.1"/>
    <property type="molecule type" value="Genomic_DNA"/>
</dbReference>
<feature type="compositionally biased region" description="Polar residues" evidence="1">
    <location>
        <begin position="148"/>
        <end position="164"/>
    </location>
</feature>